<dbReference type="OrthoDB" id="2019149at2759"/>
<feature type="domain" description="Pectinesterase inhibitor" evidence="12">
    <location>
        <begin position="20"/>
        <end position="112"/>
    </location>
</feature>
<evidence type="ECO:0000259" key="12">
    <source>
        <dbReference type="Pfam" id="PF04043"/>
    </source>
</evidence>
<dbReference type="AlphaFoldDB" id="A0A9E7HB09"/>
<comment type="similarity">
    <text evidence="4">In the C-terminal section; belongs to the pectinesterase family.</text>
</comment>
<dbReference type="FunFam" id="2.160.20.10:FF:000029">
    <property type="entry name" value="Pectinesterase 4"/>
    <property type="match status" value="1"/>
</dbReference>
<dbReference type="Pfam" id="PF01095">
    <property type="entry name" value="Pectinesterase"/>
    <property type="match status" value="1"/>
</dbReference>
<dbReference type="InterPro" id="IPR000070">
    <property type="entry name" value="Pectinesterase_cat"/>
</dbReference>
<dbReference type="InterPro" id="IPR011050">
    <property type="entry name" value="Pectin_lyase_fold/virulence"/>
</dbReference>
<dbReference type="InterPro" id="IPR035513">
    <property type="entry name" value="Invertase/methylesterase_inhib"/>
</dbReference>
<dbReference type="Gene3D" id="2.160.20.10">
    <property type="entry name" value="Single-stranded right-handed beta-helix, Pectin lyase-like"/>
    <property type="match status" value="1"/>
</dbReference>
<dbReference type="PROSITE" id="PS00503">
    <property type="entry name" value="PECTINESTERASE_2"/>
    <property type="match status" value="1"/>
</dbReference>
<dbReference type="Pfam" id="PF04043">
    <property type="entry name" value="PMEI"/>
    <property type="match status" value="1"/>
</dbReference>
<evidence type="ECO:0000256" key="6">
    <source>
        <dbReference type="ARBA" id="ARBA00022512"/>
    </source>
</evidence>
<evidence type="ECO:0000259" key="11">
    <source>
        <dbReference type="Pfam" id="PF01095"/>
    </source>
</evidence>
<dbReference type="EMBL" id="CP097510">
    <property type="protein sequence ID" value="URE26814.1"/>
    <property type="molecule type" value="Genomic_DNA"/>
</dbReference>
<evidence type="ECO:0000256" key="8">
    <source>
        <dbReference type="ARBA" id="ARBA00023085"/>
    </source>
</evidence>
<reference evidence="13" key="1">
    <citation type="submission" date="2022-05" db="EMBL/GenBank/DDBJ databases">
        <title>The Musa troglodytarum L. genome provides insights into the mechanism of non-climacteric behaviour and enrichment of carotenoids.</title>
        <authorList>
            <person name="Wang J."/>
        </authorList>
    </citation>
    <scope>NUCLEOTIDE SEQUENCE</scope>
    <source>
        <tissue evidence="13">Leaf</tissue>
    </source>
</reference>
<protein>
    <recommendedName>
        <fullName evidence="5 10">Pectinesterase</fullName>
        <ecNumber evidence="5 10">3.1.1.11</ecNumber>
    </recommendedName>
</protein>
<evidence type="ECO:0000313" key="13">
    <source>
        <dbReference type="EMBL" id="URE26814.1"/>
    </source>
</evidence>
<dbReference type="InterPro" id="IPR006501">
    <property type="entry name" value="Pectinesterase_inhib_dom"/>
</dbReference>
<sequence length="450" mass="49283">MKEQTLQHKVIIAYLAHKSNLSATALLAVLDCQLLSELNIDILTAAETTLNDTDKLLDRQADEVHTLLSALITNQHTCSDGLHATVSAWSIKNGLSVPIHNSTKRYDVSLALFKQAWEPHRKNSEVPLRMPGPKRELFERWSGRRLLQATDTVLVNDVVRVRQDGSGNFATITDAVKSAPKHLMMVGDGINQTVITGNHSVGDGRTTFNSSTFGALGRGFVAISITFRNAAGPAKFQAVAVLNNADLFTFYSCSFEGYQDTLYTHSMRQFYRECDIYGTVDYIFGNAAVVFQNCNIYSRLPLPSQINTITAQGRTDPNQNTGTSMQSCNFLAAADLAAMALCLESQESPITFLGRPWKPYSRTVVMQSYMDSLIEPAGWVQWNGDDLALNTLHDAEHNNSGPGSGTAGRVDWPGYLVISANDAINFTVSNFISGDQWLPMAGVPHDGGLL</sequence>
<keyword evidence="6" id="KW-0964">Secreted</keyword>
<keyword evidence="7 10" id="KW-0378">Hydrolase</keyword>
<keyword evidence="8 10" id="KW-0063">Aspartyl esterase</keyword>
<organism evidence="13 14">
    <name type="scientific">Musa troglodytarum</name>
    <name type="common">fe'i banana</name>
    <dbReference type="NCBI Taxonomy" id="320322"/>
    <lineage>
        <taxon>Eukaryota</taxon>
        <taxon>Viridiplantae</taxon>
        <taxon>Streptophyta</taxon>
        <taxon>Embryophyta</taxon>
        <taxon>Tracheophyta</taxon>
        <taxon>Spermatophyta</taxon>
        <taxon>Magnoliopsida</taxon>
        <taxon>Liliopsida</taxon>
        <taxon>Zingiberales</taxon>
        <taxon>Musaceae</taxon>
        <taxon>Musa</taxon>
    </lineage>
</organism>
<evidence type="ECO:0000313" key="14">
    <source>
        <dbReference type="Proteomes" id="UP001055439"/>
    </source>
</evidence>
<dbReference type="EC" id="3.1.1.11" evidence="5 10"/>
<dbReference type="InterPro" id="IPR033131">
    <property type="entry name" value="Pectinesterase_Asp_AS"/>
</dbReference>
<dbReference type="SUPFAM" id="SSF101148">
    <property type="entry name" value="Plant invertase/pectin methylesterase inhibitor"/>
    <property type="match status" value="1"/>
</dbReference>
<dbReference type="GO" id="GO:0042545">
    <property type="term" value="P:cell wall modification"/>
    <property type="evidence" value="ECO:0007669"/>
    <property type="project" value="UniProtKB-UniRule"/>
</dbReference>
<evidence type="ECO:0000256" key="5">
    <source>
        <dbReference type="ARBA" id="ARBA00013229"/>
    </source>
</evidence>
<gene>
    <name evidence="13" type="ORF">MUK42_17930</name>
</gene>
<evidence type="ECO:0000256" key="1">
    <source>
        <dbReference type="ARBA" id="ARBA00004191"/>
    </source>
</evidence>
<dbReference type="Proteomes" id="UP001055439">
    <property type="component" value="Chromosome 8"/>
</dbReference>
<feature type="domain" description="Pectinesterase catalytic" evidence="11">
    <location>
        <begin position="177"/>
        <end position="435"/>
    </location>
</feature>
<keyword evidence="6" id="KW-0134">Cell wall</keyword>
<dbReference type="GO" id="GO:0030599">
    <property type="term" value="F:pectinesterase activity"/>
    <property type="evidence" value="ECO:0007669"/>
    <property type="project" value="UniProtKB-UniRule"/>
</dbReference>
<dbReference type="InterPro" id="IPR012334">
    <property type="entry name" value="Pectin_lyas_fold"/>
</dbReference>
<evidence type="ECO:0000256" key="10">
    <source>
        <dbReference type="RuleBase" id="RU000589"/>
    </source>
</evidence>
<evidence type="ECO:0000256" key="4">
    <source>
        <dbReference type="ARBA" id="ARBA00007786"/>
    </source>
</evidence>
<comment type="catalytic activity">
    <reaction evidence="10">
        <text>[(1-&gt;4)-alpha-D-galacturonosyl methyl ester](n) + n H2O = [(1-&gt;4)-alpha-D-galacturonosyl](n) + n methanol + n H(+)</text>
        <dbReference type="Rhea" id="RHEA:22380"/>
        <dbReference type="Rhea" id="RHEA-COMP:14570"/>
        <dbReference type="Rhea" id="RHEA-COMP:14573"/>
        <dbReference type="ChEBI" id="CHEBI:15377"/>
        <dbReference type="ChEBI" id="CHEBI:15378"/>
        <dbReference type="ChEBI" id="CHEBI:17790"/>
        <dbReference type="ChEBI" id="CHEBI:140522"/>
        <dbReference type="ChEBI" id="CHEBI:140523"/>
        <dbReference type="EC" id="3.1.1.11"/>
    </reaction>
</comment>
<keyword evidence="14" id="KW-1185">Reference proteome</keyword>
<comment type="similarity">
    <text evidence="3">In the N-terminal section; belongs to the PMEI family.</text>
</comment>
<name>A0A9E7HB09_9LILI</name>
<feature type="active site" evidence="9">
    <location>
        <position position="281"/>
    </location>
</feature>
<dbReference type="GO" id="GO:0045490">
    <property type="term" value="P:pectin catabolic process"/>
    <property type="evidence" value="ECO:0007669"/>
    <property type="project" value="UniProtKB-UniRule"/>
</dbReference>
<dbReference type="Gene3D" id="1.20.140.40">
    <property type="entry name" value="Invertase/pectin methylesterase inhibitor family protein"/>
    <property type="match status" value="1"/>
</dbReference>
<evidence type="ECO:0000256" key="3">
    <source>
        <dbReference type="ARBA" id="ARBA00006027"/>
    </source>
</evidence>
<accession>A0A9E7HB09</accession>
<evidence type="ECO:0000256" key="2">
    <source>
        <dbReference type="ARBA" id="ARBA00005184"/>
    </source>
</evidence>
<dbReference type="SUPFAM" id="SSF51126">
    <property type="entry name" value="Pectin lyase-like"/>
    <property type="match status" value="1"/>
</dbReference>
<proteinExistence type="inferred from homology"/>
<evidence type="ECO:0000256" key="9">
    <source>
        <dbReference type="PROSITE-ProRule" id="PRU10040"/>
    </source>
</evidence>
<comment type="pathway">
    <text evidence="2 10">Glycan metabolism; pectin degradation; 2-dehydro-3-deoxy-D-gluconate from pectin: step 1/5.</text>
</comment>
<dbReference type="GO" id="GO:0004857">
    <property type="term" value="F:enzyme inhibitor activity"/>
    <property type="evidence" value="ECO:0007669"/>
    <property type="project" value="InterPro"/>
</dbReference>
<dbReference type="PANTHER" id="PTHR31707">
    <property type="entry name" value="PECTINESTERASE"/>
    <property type="match status" value="1"/>
</dbReference>
<comment type="subcellular location">
    <subcellularLocation>
        <location evidence="1">Secreted</location>
        <location evidence="1">Cell wall</location>
    </subcellularLocation>
</comment>
<evidence type="ECO:0000256" key="7">
    <source>
        <dbReference type="ARBA" id="ARBA00022801"/>
    </source>
</evidence>